<feature type="region of interest" description="Disordered" evidence="1">
    <location>
        <begin position="1"/>
        <end position="22"/>
    </location>
</feature>
<accession>A0ABP7SXB3</accession>
<organism evidence="2 3">
    <name type="scientific">Streptomyces plumbiresistens</name>
    <dbReference type="NCBI Taxonomy" id="511811"/>
    <lineage>
        <taxon>Bacteria</taxon>
        <taxon>Bacillati</taxon>
        <taxon>Actinomycetota</taxon>
        <taxon>Actinomycetes</taxon>
        <taxon>Kitasatosporales</taxon>
        <taxon>Streptomycetaceae</taxon>
        <taxon>Streptomyces</taxon>
    </lineage>
</organism>
<gene>
    <name evidence="2" type="ORF">GCM10022232_71710</name>
</gene>
<name>A0ABP7SXB3_9ACTN</name>
<dbReference type="EMBL" id="BAAAZX010000026">
    <property type="protein sequence ID" value="GAA4017775.1"/>
    <property type="molecule type" value="Genomic_DNA"/>
</dbReference>
<dbReference type="Proteomes" id="UP001500456">
    <property type="component" value="Unassembled WGS sequence"/>
</dbReference>
<comment type="caution">
    <text evidence="2">The sequence shown here is derived from an EMBL/GenBank/DDBJ whole genome shotgun (WGS) entry which is preliminary data.</text>
</comment>
<evidence type="ECO:0000313" key="2">
    <source>
        <dbReference type="EMBL" id="GAA4017775.1"/>
    </source>
</evidence>
<sequence length="87" mass="9990">MRQRPRRRPPASTGPPSSNARNRRRLLDLYALGAQLPEADRLKKTNDSWWTERRVVGFRGTAFASILHHNYLNLIYEQVCAQGTTAL</sequence>
<keyword evidence="3" id="KW-1185">Reference proteome</keyword>
<reference evidence="3" key="1">
    <citation type="journal article" date="2019" name="Int. J. Syst. Evol. Microbiol.">
        <title>The Global Catalogue of Microorganisms (GCM) 10K type strain sequencing project: providing services to taxonomists for standard genome sequencing and annotation.</title>
        <authorList>
            <consortium name="The Broad Institute Genomics Platform"/>
            <consortium name="The Broad Institute Genome Sequencing Center for Infectious Disease"/>
            <person name="Wu L."/>
            <person name="Ma J."/>
        </authorList>
    </citation>
    <scope>NUCLEOTIDE SEQUENCE [LARGE SCALE GENOMIC DNA]</scope>
    <source>
        <strain evidence="3">JCM 16924</strain>
    </source>
</reference>
<proteinExistence type="predicted"/>
<protein>
    <submittedName>
        <fullName evidence="2">Uncharacterized protein</fullName>
    </submittedName>
</protein>
<evidence type="ECO:0000313" key="3">
    <source>
        <dbReference type="Proteomes" id="UP001500456"/>
    </source>
</evidence>
<evidence type="ECO:0000256" key="1">
    <source>
        <dbReference type="SAM" id="MobiDB-lite"/>
    </source>
</evidence>